<feature type="region of interest" description="Disordered" evidence="1">
    <location>
        <begin position="35"/>
        <end position="94"/>
    </location>
</feature>
<feature type="region of interest" description="Disordered" evidence="1">
    <location>
        <begin position="1"/>
        <end position="20"/>
    </location>
</feature>
<gene>
    <name evidence="3" type="ORF">GcC1_219004</name>
</gene>
<dbReference type="GO" id="GO:0045944">
    <property type="term" value="P:positive regulation of transcription by RNA polymerase II"/>
    <property type="evidence" value="ECO:0007669"/>
    <property type="project" value="UniProtKB-ARBA"/>
</dbReference>
<dbReference type="InterPro" id="IPR050365">
    <property type="entry name" value="TIM50"/>
</dbReference>
<reference evidence="3 4" key="1">
    <citation type="journal article" date="2018" name="BMC Genomics">
        <title>Comparative genome analyses reveal sequence features reflecting distinct modes of host-adaptation between dicot and monocot powdery mildew.</title>
        <authorList>
            <person name="Wu Y."/>
            <person name="Ma X."/>
            <person name="Pan Z."/>
            <person name="Kale S.D."/>
            <person name="Song Y."/>
            <person name="King H."/>
            <person name="Zhang Q."/>
            <person name="Presley C."/>
            <person name="Deng X."/>
            <person name="Wei C.I."/>
            <person name="Xiao S."/>
        </authorList>
    </citation>
    <scope>NUCLEOTIDE SEQUENCE [LARGE SCALE GENOMIC DNA]</scope>
    <source>
        <strain evidence="3">UCSC1</strain>
    </source>
</reference>
<evidence type="ECO:0000313" key="4">
    <source>
        <dbReference type="Proteomes" id="UP000285405"/>
    </source>
</evidence>
<dbReference type="InterPro" id="IPR023214">
    <property type="entry name" value="HAD_sf"/>
</dbReference>
<dbReference type="GO" id="GO:1904262">
    <property type="term" value="P:negative regulation of TORC1 signaling"/>
    <property type="evidence" value="ECO:0007669"/>
    <property type="project" value="UniProtKB-ARBA"/>
</dbReference>
<evidence type="ECO:0000256" key="1">
    <source>
        <dbReference type="SAM" id="MobiDB-lite"/>
    </source>
</evidence>
<feature type="compositionally biased region" description="Low complexity" evidence="1">
    <location>
        <begin position="297"/>
        <end position="313"/>
    </location>
</feature>
<accession>A0A420H833</accession>
<dbReference type="CDD" id="cd07521">
    <property type="entry name" value="HAD_FCP1-like"/>
    <property type="match status" value="1"/>
</dbReference>
<feature type="compositionally biased region" description="Polar residues" evidence="1">
    <location>
        <begin position="79"/>
        <end position="89"/>
    </location>
</feature>
<dbReference type="GO" id="GO:0009651">
    <property type="term" value="P:response to salt stress"/>
    <property type="evidence" value="ECO:0007669"/>
    <property type="project" value="UniProtKB-ARBA"/>
</dbReference>
<dbReference type="AlphaFoldDB" id="A0A420H833"/>
<proteinExistence type="predicted"/>
<evidence type="ECO:0000313" key="3">
    <source>
        <dbReference type="EMBL" id="RKF53570.1"/>
    </source>
</evidence>
<feature type="region of interest" description="Disordered" evidence="1">
    <location>
        <begin position="209"/>
        <end position="246"/>
    </location>
</feature>
<evidence type="ECO:0000259" key="2">
    <source>
        <dbReference type="PROSITE" id="PS50969"/>
    </source>
</evidence>
<dbReference type="InterPro" id="IPR036412">
    <property type="entry name" value="HAD-like_sf"/>
</dbReference>
<feature type="domain" description="FCP1 homology" evidence="2">
    <location>
        <begin position="393"/>
        <end position="545"/>
    </location>
</feature>
<dbReference type="Gene3D" id="3.40.50.1000">
    <property type="entry name" value="HAD superfamily/HAD-like"/>
    <property type="match status" value="1"/>
</dbReference>
<dbReference type="PANTHER" id="PTHR12210">
    <property type="entry name" value="DULLARD PROTEIN PHOSPHATASE"/>
    <property type="match status" value="1"/>
</dbReference>
<dbReference type="Pfam" id="PF03031">
    <property type="entry name" value="NIF"/>
    <property type="match status" value="1"/>
</dbReference>
<comment type="caution">
    <text evidence="3">The sequence shown here is derived from an EMBL/GenBank/DDBJ whole genome shotgun (WGS) entry which is preliminary data.</text>
</comment>
<dbReference type="InterPro" id="IPR004274">
    <property type="entry name" value="FCP1_dom"/>
</dbReference>
<dbReference type="OrthoDB" id="277011at2759"/>
<feature type="compositionally biased region" description="Low complexity" evidence="1">
    <location>
        <begin position="36"/>
        <end position="51"/>
    </location>
</feature>
<dbReference type="InterPro" id="IPR011948">
    <property type="entry name" value="Dullard_phosphatase"/>
</dbReference>
<feature type="compositionally biased region" description="Polar residues" evidence="1">
    <location>
        <begin position="258"/>
        <end position="274"/>
    </location>
</feature>
<dbReference type="PROSITE" id="PS50969">
    <property type="entry name" value="FCP1"/>
    <property type="match status" value="1"/>
</dbReference>
<dbReference type="SUPFAM" id="SSF56784">
    <property type="entry name" value="HAD-like"/>
    <property type="match status" value="1"/>
</dbReference>
<feature type="compositionally biased region" description="Polar residues" evidence="1">
    <location>
        <begin position="209"/>
        <end position="228"/>
    </location>
</feature>
<dbReference type="Proteomes" id="UP000285405">
    <property type="component" value="Unassembled WGS sequence"/>
</dbReference>
<protein>
    <submittedName>
        <fullName evidence="3">Putative plasma membrane phosphatase required for sodium stress response</fullName>
    </submittedName>
</protein>
<feature type="region of interest" description="Disordered" evidence="1">
    <location>
        <begin position="258"/>
        <end position="313"/>
    </location>
</feature>
<dbReference type="GO" id="GO:0016791">
    <property type="term" value="F:phosphatase activity"/>
    <property type="evidence" value="ECO:0007669"/>
    <property type="project" value="InterPro"/>
</dbReference>
<dbReference type="GO" id="GO:0034198">
    <property type="term" value="P:cellular response to amino acid starvation"/>
    <property type="evidence" value="ECO:0007669"/>
    <property type="project" value="UniProtKB-ARBA"/>
</dbReference>
<dbReference type="EMBL" id="MCBR01021999">
    <property type="protein sequence ID" value="RKF53570.1"/>
    <property type="molecule type" value="Genomic_DNA"/>
</dbReference>
<organism evidence="3 4">
    <name type="scientific">Golovinomyces cichoracearum</name>
    <dbReference type="NCBI Taxonomy" id="62708"/>
    <lineage>
        <taxon>Eukaryota</taxon>
        <taxon>Fungi</taxon>
        <taxon>Dikarya</taxon>
        <taxon>Ascomycota</taxon>
        <taxon>Pezizomycotina</taxon>
        <taxon>Leotiomycetes</taxon>
        <taxon>Erysiphales</taxon>
        <taxon>Erysiphaceae</taxon>
        <taxon>Golovinomyces</taxon>
    </lineage>
</organism>
<dbReference type="SMART" id="SM00577">
    <property type="entry name" value="CPDc"/>
    <property type="match status" value="1"/>
</dbReference>
<dbReference type="FunFam" id="3.40.50.1000:FF:000043">
    <property type="entry name" value="General stress response phosphoprotein phosphatase Psr1/2"/>
    <property type="match status" value="1"/>
</dbReference>
<dbReference type="NCBIfam" id="TIGR02251">
    <property type="entry name" value="HIF-SF_euk"/>
    <property type="match status" value="1"/>
</dbReference>
<name>A0A420H833_9PEZI</name>
<sequence length="561" mass="61328">MNDITPSLVEQDPTRSHSIVHDNTINLEIFNSAKYTPSSSTQSNSVSQTTETTEESKAIISPGSSGEKGSEQTADVDPKNNSVNHQNLNLPGLSNHKQVSSLSLFPADISIKTTIDTPITDSKDSSRSCLLRWRNGGREMSEIQSGIRANNTGKGVTSESTSVVTRQPKKKGFLSFFCCGVPDHSNSLNSNDADVLANKVTKVLPVRSATTSRLDQSAVGATSNSSEKLFSEKHNLNPNGKNKRNRGFAEYSEKTCSMNSVNGEGNKQADTSSKVCVEPSNEVDPSHVAESKPPISSVPESDPSFSSDQSSFKDSTLLELSEKNHSVMQEPELISNEKAIIKASISDGLTPSVELPLDPTVITVPTVLGSIDENFAPAPEQNLQWLLPPLEDRFKGKKCLVLDLDETLALPQADFTIPVEIEGQFHNVYVIKRPGVDEFMKRVGELYEVVVFTASVSKYGDPLLDQLDIHNVVHHRLFRESCFNHQGNYVKNLSQVGRDLKETIIIDNSPTSYIFHPQNAVPISSWFSDAHDNELLDLIPVLEDLAGSRVQDVSLVLDVAL</sequence>